<dbReference type="InterPro" id="IPR011257">
    <property type="entry name" value="DNA_glycosylase"/>
</dbReference>
<name>A0A0D2HF30_9EURO</name>
<dbReference type="GO" id="GO:0003824">
    <property type="term" value="F:catalytic activity"/>
    <property type="evidence" value="ECO:0007669"/>
    <property type="project" value="InterPro"/>
</dbReference>
<feature type="region of interest" description="Disordered" evidence="1">
    <location>
        <begin position="133"/>
        <end position="188"/>
    </location>
</feature>
<dbReference type="VEuPathDB" id="FungiDB:Z520_04201"/>
<proteinExistence type="predicted"/>
<evidence type="ECO:0000313" key="2">
    <source>
        <dbReference type="EMBL" id="KIY00516.1"/>
    </source>
</evidence>
<feature type="region of interest" description="Disordered" evidence="1">
    <location>
        <begin position="523"/>
        <end position="558"/>
    </location>
</feature>
<dbReference type="EMBL" id="KN848067">
    <property type="protein sequence ID" value="KIY00516.1"/>
    <property type="molecule type" value="Genomic_DNA"/>
</dbReference>
<evidence type="ECO:0000313" key="3">
    <source>
        <dbReference type="Proteomes" id="UP000053411"/>
    </source>
</evidence>
<dbReference type="OrthoDB" id="5607at2759"/>
<keyword evidence="3" id="KW-1185">Reference proteome</keyword>
<dbReference type="GeneID" id="27709947"/>
<organism evidence="2 3">
    <name type="scientific">Fonsecaea multimorphosa CBS 102226</name>
    <dbReference type="NCBI Taxonomy" id="1442371"/>
    <lineage>
        <taxon>Eukaryota</taxon>
        <taxon>Fungi</taxon>
        <taxon>Dikarya</taxon>
        <taxon>Ascomycota</taxon>
        <taxon>Pezizomycotina</taxon>
        <taxon>Eurotiomycetes</taxon>
        <taxon>Chaetothyriomycetidae</taxon>
        <taxon>Chaetothyriales</taxon>
        <taxon>Herpotrichiellaceae</taxon>
        <taxon>Fonsecaea</taxon>
    </lineage>
</organism>
<dbReference type="PANTHER" id="PTHR47203:SF1">
    <property type="entry name" value="HYPOTHETICAL BASE EXCISION DNA REPAIR PROTEIN (EUROFUNG)"/>
    <property type="match status" value="1"/>
</dbReference>
<feature type="compositionally biased region" description="Polar residues" evidence="1">
    <location>
        <begin position="21"/>
        <end position="32"/>
    </location>
</feature>
<evidence type="ECO:0000256" key="1">
    <source>
        <dbReference type="SAM" id="MobiDB-lite"/>
    </source>
</evidence>
<dbReference type="RefSeq" id="XP_016634638.1">
    <property type="nucleotide sequence ID" value="XM_016774711.1"/>
</dbReference>
<sequence length="618" mass="68062">MPSTRAQKAKGITNPVPASKPVSTRAQKSRGTTKPVPASKPVSTRVRKSKGVTTSVSEHGQVKITAMFPVAAKSAAERTMSASVHADVAVKDTSTASMSSDQTMNESRSLIVRLKVPGVADTKIVVAAKRAVKGKAVDAKGAGQRAAATSRGFKRESSDEDSDNSPHKKSKRSRKEDDDDFEPDDATTQALAVATVTRELRGRGEDGTVTGRIRDAEKAKEDLRGPFISLRVKLLGQSLEKTKKRRPATRYTNAQRFKFGHDQLWYWTSPSPYEIRKVSEILEKERPAIAEVAVAEGTATNPFHASAGISIDSIVRVILSQASTNEGALDAQQSMLLAYPYWVDGKRITGKKPNYHAMRLQSLSKLEKVLKKAGLGKIKPKAIKQILDIVYQRNMALLDPLADGQVLCEDNEPGATDFVPGLLSVDYFWDIYRQQGKQALLDHLVSFPSIGVKSASCLMSFNMSLPVFAVDTHVAGMAKLLDKLKLSLHQAFWNHRRNCARCSARNNPSSWIYNNTTCPLESMIKRPQPKPEATKAPRKPQTAPPKRANKKEPSDEERIAQGLVKVTYEIDDDFDAAGGTGVKRTIWIRDYSAEEYDPVEEEDIYVEEIIISFSKGKK</sequence>
<dbReference type="Gene3D" id="1.10.340.30">
    <property type="entry name" value="Hypothetical protein, domain 2"/>
    <property type="match status" value="1"/>
</dbReference>
<dbReference type="Proteomes" id="UP000053411">
    <property type="component" value="Unassembled WGS sequence"/>
</dbReference>
<evidence type="ECO:0008006" key="4">
    <source>
        <dbReference type="Google" id="ProtNLM"/>
    </source>
</evidence>
<feature type="region of interest" description="Disordered" evidence="1">
    <location>
        <begin position="1"/>
        <end position="57"/>
    </location>
</feature>
<gene>
    <name evidence="2" type="ORF">Z520_04201</name>
</gene>
<dbReference type="STRING" id="1442371.A0A0D2HF30"/>
<dbReference type="SUPFAM" id="SSF48150">
    <property type="entry name" value="DNA-glycosylase"/>
    <property type="match status" value="1"/>
</dbReference>
<protein>
    <recommendedName>
        <fullName evidence="4">HhH-GPD domain-containing protein</fullName>
    </recommendedName>
</protein>
<dbReference type="PANTHER" id="PTHR47203">
    <property type="match status" value="1"/>
</dbReference>
<dbReference type="GO" id="GO:0006281">
    <property type="term" value="P:DNA repair"/>
    <property type="evidence" value="ECO:0007669"/>
    <property type="project" value="InterPro"/>
</dbReference>
<accession>A0A0D2HF30</accession>
<dbReference type="AlphaFoldDB" id="A0A0D2HF30"/>
<reference evidence="2 3" key="1">
    <citation type="submission" date="2015-01" db="EMBL/GenBank/DDBJ databases">
        <title>The Genome Sequence of Fonsecaea multimorphosa CBS 102226.</title>
        <authorList>
            <consortium name="The Broad Institute Genomics Platform"/>
            <person name="Cuomo C."/>
            <person name="de Hoog S."/>
            <person name="Gorbushina A."/>
            <person name="Stielow B."/>
            <person name="Teixiera M."/>
            <person name="Abouelleil A."/>
            <person name="Chapman S.B."/>
            <person name="Priest M."/>
            <person name="Young S.K."/>
            <person name="Wortman J."/>
            <person name="Nusbaum C."/>
            <person name="Birren B."/>
        </authorList>
    </citation>
    <scope>NUCLEOTIDE SEQUENCE [LARGE SCALE GENOMIC DNA]</scope>
    <source>
        <strain evidence="2 3">CBS 102226</strain>
    </source>
</reference>